<sequence length="388" mass="42165">MGMQAKAKEMELNCDFCSKASATVYCRADAARLCLSCDHQVHSANSLSQRHFRTLLCQRCGTQSADVHCSSSDDAWLCQACDYEAHGSSSAAACGQKCRPIDGFSGSPTAAELASMWGCGNLWASTSANGSGDYMEAEQGSADTTHTHVWPASGGENSAEKMIILCSPTPAGGLPSHIHLGKNAQQKQIVLKQLMQLHMLQPHEMEQLQMSFQNQQHHDTHLQSETIKCQTQNAQLEVPLSENVLLLEAHPSHLNNSLDSPIQGDFFWSNGSPTNQLWGTQMQELGLCDTSGGSFEGFSIADVDLTLENYDDIFSASQNVPTPPFEDYGVGCIALGQNMLETLKKGHMESISETKASNVFEVRCLHHKGVANQVFSTYLYIAISLGLL</sequence>
<dbReference type="EMBL" id="CM055108">
    <property type="protein sequence ID" value="KAJ7525580.1"/>
    <property type="molecule type" value="Genomic_DNA"/>
</dbReference>
<proteinExistence type="predicted"/>
<accession>A0ACC2B754</accession>
<gene>
    <name evidence="1" type="ORF">O6H91_17G057400</name>
</gene>
<evidence type="ECO:0000313" key="1">
    <source>
        <dbReference type="EMBL" id="KAJ7525580.1"/>
    </source>
</evidence>
<evidence type="ECO:0000313" key="2">
    <source>
        <dbReference type="Proteomes" id="UP001162992"/>
    </source>
</evidence>
<keyword evidence="2" id="KW-1185">Reference proteome</keyword>
<comment type="caution">
    <text evidence="1">The sequence shown here is derived from an EMBL/GenBank/DDBJ whole genome shotgun (WGS) entry which is preliminary data.</text>
</comment>
<name>A0ACC2B754_DIPCM</name>
<dbReference type="Proteomes" id="UP001162992">
    <property type="component" value="Chromosome 17"/>
</dbReference>
<protein>
    <submittedName>
        <fullName evidence="1">Uncharacterized protein</fullName>
    </submittedName>
</protein>
<reference evidence="2" key="1">
    <citation type="journal article" date="2024" name="Proc. Natl. Acad. Sci. U.S.A.">
        <title>Extraordinary preservation of gene collinearity over three hundred million years revealed in homosporous lycophytes.</title>
        <authorList>
            <person name="Li C."/>
            <person name="Wickell D."/>
            <person name="Kuo L.Y."/>
            <person name="Chen X."/>
            <person name="Nie B."/>
            <person name="Liao X."/>
            <person name="Peng D."/>
            <person name="Ji J."/>
            <person name="Jenkins J."/>
            <person name="Williams M."/>
            <person name="Shu S."/>
            <person name="Plott C."/>
            <person name="Barry K."/>
            <person name="Rajasekar S."/>
            <person name="Grimwood J."/>
            <person name="Han X."/>
            <person name="Sun S."/>
            <person name="Hou Z."/>
            <person name="He W."/>
            <person name="Dai G."/>
            <person name="Sun C."/>
            <person name="Schmutz J."/>
            <person name="Leebens-Mack J.H."/>
            <person name="Li F.W."/>
            <person name="Wang L."/>
        </authorList>
    </citation>
    <scope>NUCLEOTIDE SEQUENCE [LARGE SCALE GENOMIC DNA]</scope>
    <source>
        <strain evidence="2">cv. PW_Plant_1</strain>
    </source>
</reference>
<organism evidence="1 2">
    <name type="scientific">Diphasiastrum complanatum</name>
    <name type="common">Issler's clubmoss</name>
    <name type="synonym">Lycopodium complanatum</name>
    <dbReference type="NCBI Taxonomy" id="34168"/>
    <lineage>
        <taxon>Eukaryota</taxon>
        <taxon>Viridiplantae</taxon>
        <taxon>Streptophyta</taxon>
        <taxon>Embryophyta</taxon>
        <taxon>Tracheophyta</taxon>
        <taxon>Lycopodiopsida</taxon>
        <taxon>Lycopodiales</taxon>
        <taxon>Lycopodiaceae</taxon>
        <taxon>Lycopodioideae</taxon>
        <taxon>Diphasiastrum</taxon>
    </lineage>
</organism>